<protein>
    <submittedName>
        <fullName evidence="1">LysR family transcriptional regulator</fullName>
    </submittedName>
</protein>
<comment type="caution">
    <text evidence="1">The sequence shown here is derived from an EMBL/GenBank/DDBJ whole genome shotgun (WGS) entry which is preliminary data.</text>
</comment>
<proteinExistence type="predicted"/>
<dbReference type="Proteomes" id="UP001319846">
    <property type="component" value="Unassembled WGS sequence"/>
</dbReference>
<dbReference type="EMBL" id="JABYQT010000002">
    <property type="protein sequence ID" value="MBZ5486496.1"/>
    <property type="molecule type" value="Genomic_DNA"/>
</dbReference>
<gene>
    <name evidence="1" type="ORF">HW452_03060</name>
</gene>
<sequence length="314" mass="35542">MNSAFKNLSIAQLTTLVTILEVRNLSHAARRLGTSQSTLSRSLTQFRKALDDPLMVRQGREYVLTERAQALVAPMQAVIEQLQRISAAPDFLPQECRRRFTLAGSDHVAQYILPSLLEDLASTAPGVSIDFVSWQAHRFDWLVSGSVDLITSMVEDAPDDIHGRVIGEDFAVCCMRVDHPLAAAKHLTLDQFLGWPHMKISAGGDKDSFVDAYLHKKGLARELRLTVPYYSAAMTALQGSDMLLVLPEHIAQTWTEQANVTWRSLTFLDHRFRYWVAWHRRTHTSPEQQWFRHFVYQHCRGSQFLSPSGLANDA</sequence>
<name>A0ACC5VQI7_9GAMM</name>
<keyword evidence="2" id="KW-1185">Reference proteome</keyword>
<accession>A0ACC5VQI7</accession>
<organism evidence="1 2">
    <name type="scientific">Vreelandella aquamarina</name>
    <dbReference type="NCBI Taxonomy" id="77097"/>
    <lineage>
        <taxon>Bacteria</taxon>
        <taxon>Pseudomonadati</taxon>
        <taxon>Pseudomonadota</taxon>
        <taxon>Gammaproteobacteria</taxon>
        <taxon>Oceanospirillales</taxon>
        <taxon>Halomonadaceae</taxon>
        <taxon>Vreelandella</taxon>
    </lineage>
</organism>
<reference evidence="1" key="1">
    <citation type="submission" date="2020-06" db="EMBL/GenBank/DDBJ databases">
        <title>Whole Genome Sequence of Halomonas aquamarina MB598.</title>
        <authorList>
            <person name="Pervaiz M."/>
            <person name="Fariq A."/>
            <person name="Yasmin A."/>
            <person name="Welch M."/>
        </authorList>
    </citation>
    <scope>NUCLEOTIDE SEQUENCE</scope>
    <source>
        <strain evidence="1">MB598</strain>
    </source>
</reference>
<evidence type="ECO:0000313" key="2">
    <source>
        <dbReference type="Proteomes" id="UP001319846"/>
    </source>
</evidence>
<evidence type="ECO:0000313" key="1">
    <source>
        <dbReference type="EMBL" id="MBZ5486496.1"/>
    </source>
</evidence>